<comment type="caution">
    <text evidence="4">The sequence shown here is derived from an EMBL/GenBank/DDBJ whole genome shotgun (WGS) entry which is preliminary data.</text>
</comment>
<dbReference type="PANTHER" id="PTHR36449">
    <property type="entry name" value="ACETYLTRANSFERASE-RELATED"/>
    <property type="match status" value="1"/>
</dbReference>
<dbReference type="Proteomes" id="UP000659124">
    <property type="component" value="Unassembled WGS sequence"/>
</dbReference>
<name>A0ABR7TSY8_9BACT</name>
<keyword evidence="3" id="KW-0012">Acyltransferase</keyword>
<dbReference type="EMBL" id="JACVFC010000002">
    <property type="protein sequence ID" value="MBC9932079.1"/>
    <property type="molecule type" value="Genomic_DNA"/>
</dbReference>
<reference evidence="4 5" key="1">
    <citation type="submission" date="2020-09" db="EMBL/GenBank/DDBJ databases">
        <title>Genome sequences of type strains of Chitinophaga qingshengii and Chitinophaga varians.</title>
        <authorList>
            <person name="Kittiwongwattana C."/>
        </authorList>
    </citation>
    <scope>NUCLEOTIDE SEQUENCE [LARGE SCALE GENOMIC DNA]</scope>
    <source>
        <strain evidence="4 5">JCM 30026</strain>
    </source>
</reference>
<evidence type="ECO:0000313" key="5">
    <source>
        <dbReference type="Proteomes" id="UP000659124"/>
    </source>
</evidence>
<dbReference type="PANTHER" id="PTHR36449:SF1">
    <property type="entry name" value="ACETYLTRANSFERASE"/>
    <property type="match status" value="1"/>
</dbReference>
<dbReference type="RefSeq" id="WP_188089214.1">
    <property type="nucleotide sequence ID" value="NZ_JACVFC010000002.1"/>
</dbReference>
<organism evidence="4 5">
    <name type="scientific">Chitinophaga qingshengii</name>
    <dbReference type="NCBI Taxonomy" id="1569794"/>
    <lineage>
        <taxon>Bacteria</taxon>
        <taxon>Pseudomonadati</taxon>
        <taxon>Bacteroidota</taxon>
        <taxon>Chitinophagia</taxon>
        <taxon>Chitinophagales</taxon>
        <taxon>Chitinophagaceae</taxon>
        <taxon>Chitinophaga</taxon>
    </lineage>
</organism>
<sequence length="184" mass="21400">MPELSDYSFVALTPEVDLSTFNCGDEDINAFLHNDASNYQDQKMGNTYLFLSENREIVSYFTISNDCLNDLGEQKGFTNNIWNKLHRKISLPNPKRIRQYPAVKIGRIGISLNFQKLGLGNQILDFIKGWITIDHKPACRLLLLDAYNKEKQLAFYQKNDFIFLLNEDVDETTRLMYFDLTKLQ</sequence>
<dbReference type="Gene3D" id="3.40.630.30">
    <property type="match status" value="1"/>
</dbReference>
<proteinExistence type="predicted"/>
<evidence type="ECO:0000256" key="3">
    <source>
        <dbReference type="ARBA" id="ARBA00023315"/>
    </source>
</evidence>
<gene>
    <name evidence="4" type="ORF">ICL07_16965</name>
</gene>
<dbReference type="InterPro" id="IPR016181">
    <property type="entry name" value="Acyl_CoA_acyltransferase"/>
</dbReference>
<evidence type="ECO:0000256" key="2">
    <source>
        <dbReference type="ARBA" id="ARBA00022679"/>
    </source>
</evidence>
<protein>
    <submittedName>
        <fullName evidence="4">GNAT family N-acetyltransferase</fullName>
    </submittedName>
</protein>
<evidence type="ECO:0000256" key="1">
    <source>
        <dbReference type="ARBA" id="ARBA00022649"/>
    </source>
</evidence>
<dbReference type="SUPFAM" id="SSF55729">
    <property type="entry name" value="Acyl-CoA N-acyltransferases (Nat)"/>
    <property type="match status" value="1"/>
</dbReference>
<accession>A0ABR7TSY8</accession>
<keyword evidence="1" id="KW-1277">Toxin-antitoxin system</keyword>
<keyword evidence="2" id="KW-0808">Transferase</keyword>
<keyword evidence="5" id="KW-1185">Reference proteome</keyword>
<evidence type="ECO:0000313" key="4">
    <source>
        <dbReference type="EMBL" id="MBC9932079.1"/>
    </source>
</evidence>